<dbReference type="InterPro" id="IPR036390">
    <property type="entry name" value="WH_DNA-bd_sf"/>
</dbReference>
<dbReference type="FunFam" id="1.20.1310.10:FF:000014">
    <property type="entry name" value="Cullin 5"/>
    <property type="match status" value="1"/>
</dbReference>
<comment type="caution">
    <text evidence="10">The sequence shown here is derived from an EMBL/GenBank/DDBJ whole genome shotgun (WGS) entry which is preliminary data.</text>
</comment>
<dbReference type="PROSITE" id="PS50069">
    <property type="entry name" value="CULLIN_2"/>
    <property type="match status" value="1"/>
</dbReference>
<dbReference type="InterPro" id="IPR036388">
    <property type="entry name" value="WH-like_DNA-bd_sf"/>
</dbReference>
<accession>A0A9P3HFY4</accession>
<evidence type="ECO:0000256" key="1">
    <source>
        <dbReference type="ARBA" id="ARBA00004906"/>
    </source>
</evidence>
<evidence type="ECO:0000256" key="3">
    <source>
        <dbReference type="ARBA" id="ARBA00022499"/>
    </source>
</evidence>
<reference evidence="10" key="1">
    <citation type="submission" date="2021-11" db="EMBL/GenBank/DDBJ databases">
        <authorList>
            <person name="Herlambang A."/>
            <person name="Guo Y."/>
            <person name="Takashima Y."/>
            <person name="Nishizawa T."/>
        </authorList>
    </citation>
    <scope>NUCLEOTIDE SEQUENCE</scope>
    <source>
        <strain evidence="10">E1425</strain>
    </source>
</reference>
<dbReference type="Gene3D" id="3.30.230.130">
    <property type="entry name" value="Cullin, Chain C, Domain 2"/>
    <property type="match status" value="1"/>
</dbReference>
<feature type="domain" description="Cullin family profile" evidence="9">
    <location>
        <begin position="389"/>
        <end position="620"/>
    </location>
</feature>
<gene>
    <name evidence="10" type="ORF">EMPS_08203</name>
</gene>
<evidence type="ECO:0000256" key="2">
    <source>
        <dbReference type="ARBA" id="ARBA00006019"/>
    </source>
</evidence>
<dbReference type="AlphaFoldDB" id="A0A9P3HFY4"/>
<dbReference type="GO" id="GO:0031625">
    <property type="term" value="F:ubiquitin protein ligase binding"/>
    <property type="evidence" value="ECO:0007669"/>
    <property type="project" value="InterPro"/>
</dbReference>
<dbReference type="FunFam" id="3.30.230.130:FF:000003">
    <property type="entry name" value="Cullin 2"/>
    <property type="match status" value="1"/>
</dbReference>
<name>A0A9P3HFY4_9FUNG</name>
<evidence type="ECO:0000259" key="9">
    <source>
        <dbReference type="PROSITE" id="PS50069"/>
    </source>
</evidence>
<dbReference type="GO" id="GO:0031461">
    <property type="term" value="C:cullin-RING ubiquitin ligase complex"/>
    <property type="evidence" value="ECO:0007669"/>
    <property type="project" value="InterPro"/>
</dbReference>
<keyword evidence="11" id="KW-1185">Reference proteome</keyword>
<evidence type="ECO:0000313" key="11">
    <source>
        <dbReference type="Proteomes" id="UP000827284"/>
    </source>
</evidence>
<sequence>MSLRRKRVDFNAAFGDLKDDMVKMFDFSGTSQVLGMGMHQVVYDICNAVPKPLYDRLYCAIAEFLCDYASDVRTAILAQEEVVPVYAHYWEKYSIASLFVNWGCDYLNGLIVRQRKGPGASDKRPYVGQSKYPRQDIQALANQIWREHVIMEIKHRKQNRLMYQVFETIRQDREGKHFNYTVVQSTILSLVSLNAKTDQPLELYIEEFEVPYIAQTKEFYRTESNIKLSNCTISQYMRSAIERLAQEGVRNSRYCHPTSHARVIQECETQYIAKHQKSIQGEFENMIAKERTEDCTMAYSLLSRIEGGLEPLLLTFEKYITTVGKEIILGLGTSVSKDPRDYVEKLIELHAKYTQMCSKVFINDASFVAAVDKAFRTIVNDTATNAAARSPEVMARYTDTMLRKKQKTGLSEVEIEDRLSRVVILFKYIDDKDLFQKFYSRVLAKRLIFDSSLSAEAEANMISRLKSACGVEYTSKLQRMFTDMTISADLNTGFKEWLQVTNTSNGVDFGILVLTAGSWPVNSTQALEFQCPEELEKSITNFTTFYDNRHSGRKLTWFWHWCRADVRVNFLDKRYELSLSLYQFAVLAVFNAGDSFSLSEIREQTRLIEFELVRVVKSLVEASLLILADGSESVINLNTVVRLNLAFTSKRTKLKISGGLQADTPQETTATLKAVDEDRRLCIQASIVRIMKARRTMGHVQLVQEVIDQCKTRFAPNVPMIKKCIEQLLDKQYIERTEDLDRYVYVT</sequence>
<dbReference type="InterPro" id="IPR045093">
    <property type="entry name" value="Cullin"/>
</dbReference>
<keyword evidence="4" id="KW-0833">Ubl conjugation pathway</keyword>
<evidence type="ECO:0000256" key="5">
    <source>
        <dbReference type="ARBA" id="ARBA00022843"/>
    </source>
</evidence>
<organism evidence="10 11">
    <name type="scientific">Entomortierella parvispora</name>
    <dbReference type="NCBI Taxonomy" id="205924"/>
    <lineage>
        <taxon>Eukaryota</taxon>
        <taxon>Fungi</taxon>
        <taxon>Fungi incertae sedis</taxon>
        <taxon>Mucoromycota</taxon>
        <taxon>Mortierellomycotina</taxon>
        <taxon>Mortierellomycetes</taxon>
        <taxon>Mortierellales</taxon>
        <taxon>Mortierellaceae</taxon>
        <taxon>Entomortierella</taxon>
    </lineage>
</organism>
<dbReference type="Gene3D" id="1.20.1310.10">
    <property type="entry name" value="Cullin Repeats"/>
    <property type="match status" value="4"/>
</dbReference>
<dbReference type="OrthoDB" id="27073at2759"/>
<dbReference type="Pfam" id="PF10557">
    <property type="entry name" value="Cullin_Nedd8"/>
    <property type="match status" value="1"/>
</dbReference>
<evidence type="ECO:0000313" key="10">
    <source>
        <dbReference type="EMBL" id="GJJ75845.1"/>
    </source>
</evidence>
<dbReference type="Pfam" id="PF00888">
    <property type="entry name" value="Cullin"/>
    <property type="match status" value="1"/>
</dbReference>
<comment type="similarity">
    <text evidence="2 7 8">Belongs to the cullin family.</text>
</comment>
<dbReference type="InterPro" id="IPR036317">
    <property type="entry name" value="Cullin_homology_sf"/>
</dbReference>
<proteinExistence type="inferred from homology"/>
<dbReference type="InterPro" id="IPR001373">
    <property type="entry name" value="Cullin_N"/>
</dbReference>
<evidence type="ECO:0000256" key="6">
    <source>
        <dbReference type="ARBA" id="ARBA00040451"/>
    </source>
</evidence>
<dbReference type="EMBL" id="BQFW01000011">
    <property type="protein sequence ID" value="GJJ75845.1"/>
    <property type="molecule type" value="Genomic_DNA"/>
</dbReference>
<dbReference type="Gene3D" id="1.10.10.10">
    <property type="entry name" value="Winged helix-like DNA-binding domain superfamily/Winged helix DNA-binding domain"/>
    <property type="match status" value="1"/>
</dbReference>
<reference evidence="10" key="2">
    <citation type="journal article" date="2022" name="Microbiol. Resour. Announc.">
        <title>Whole-Genome Sequence of Entomortierella parvispora E1425, a Mucoromycotan Fungus Associated with Burkholderiaceae-Related Endosymbiotic Bacteria.</title>
        <authorList>
            <person name="Herlambang A."/>
            <person name="Guo Y."/>
            <person name="Takashima Y."/>
            <person name="Narisawa K."/>
            <person name="Ohta H."/>
            <person name="Nishizawa T."/>
        </authorList>
    </citation>
    <scope>NUCLEOTIDE SEQUENCE</scope>
    <source>
        <strain evidence="10">E1425</strain>
    </source>
</reference>
<dbReference type="InterPro" id="IPR016158">
    <property type="entry name" value="Cullin_homology"/>
</dbReference>
<keyword evidence="3" id="KW-1017">Isopeptide bond</keyword>
<dbReference type="PANTHER" id="PTHR11932">
    <property type="entry name" value="CULLIN"/>
    <property type="match status" value="1"/>
</dbReference>
<dbReference type="SUPFAM" id="SSF74788">
    <property type="entry name" value="Cullin repeat-like"/>
    <property type="match status" value="1"/>
</dbReference>
<dbReference type="GO" id="GO:0006511">
    <property type="term" value="P:ubiquitin-dependent protein catabolic process"/>
    <property type="evidence" value="ECO:0007669"/>
    <property type="project" value="InterPro"/>
</dbReference>
<dbReference type="InterPro" id="IPR016157">
    <property type="entry name" value="Cullin_CS"/>
</dbReference>
<evidence type="ECO:0000256" key="4">
    <source>
        <dbReference type="ARBA" id="ARBA00022786"/>
    </source>
</evidence>
<dbReference type="FunFam" id="1.20.1310.10:FF:000012">
    <property type="entry name" value="Cullin 2"/>
    <property type="match status" value="1"/>
</dbReference>
<dbReference type="SUPFAM" id="SSF75632">
    <property type="entry name" value="Cullin homology domain"/>
    <property type="match status" value="1"/>
</dbReference>
<comment type="pathway">
    <text evidence="1">Protein modification; protein ubiquitination.</text>
</comment>
<dbReference type="GO" id="GO:0005634">
    <property type="term" value="C:nucleus"/>
    <property type="evidence" value="ECO:0007669"/>
    <property type="project" value="UniProtKB-ARBA"/>
</dbReference>
<evidence type="ECO:0000256" key="7">
    <source>
        <dbReference type="PROSITE-ProRule" id="PRU00330"/>
    </source>
</evidence>
<dbReference type="InterPro" id="IPR019559">
    <property type="entry name" value="Cullin_neddylation_domain"/>
</dbReference>
<dbReference type="SUPFAM" id="SSF46785">
    <property type="entry name" value="Winged helix' DNA-binding domain"/>
    <property type="match status" value="1"/>
</dbReference>
<dbReference type="InterPro" id="IPR016159">
    <property type="entry name" value="Cullin_repeat-like_dom_sf"/>
</dbReference>
<dbReference type="SMART" id="SM00884">
    <property type="entry name" value="Cullin_Nedd8"/>
    <property type="match status" value="1"/>
</dbReference>
<dbReference type="FunFam" id="1.10.10.10:FF:000014">
    <property type="entry name" value="Cullin 1"/>
    <property type="match status" value="1"/>
</dbReference>
<evidence type="ECO:0000256" key="8">
    <source>
        <dbReference type="RuleBase" id="RU003829"/>
    </source>
</evidence>
<dbReference type="Pfam" id="PF26557">
    <property type="entry name" value="Cullin_AB"/>
    <property type="match status" value="1"/>
</dbReference>
<dbReference type="InterPro" id="IPR059120">
    <property type="entry name" value="Cullin-like_AB"/>
</dbReference>
<dbReference type="SMART" id="SM00182">
    <property type="entry name" value="CULLIN"/>
    <property type="match status" value="1"/>
</dbReference>
<keyword evidence="5" id="KW-0832">Ubl conjugation</keyword>
<protein>
    <recommendedName>
        <fullName evidence="6">Cullin-5</fullName>
    </recommendedName>
</protein>
<dbReference type="PROSITE" id="PS01256">
    <property type="entry name" value="CULLIN_1"/>
    <property type="match status" value="1"/>
</dbReference>
<dbReference type="Proteomes" id="UP000827284">
    <property type="component" value="Unassembled WGS sequence"/>
</dbReference>